<sequence>SINITGDGFRITFTKPLDRATGNNIKSYKIAAFTHNYHSGYGGPEVDLNNPVVKSVELAPDGLSAAIVISKLKTGYVHEFDLGALRDRDKGALLHRNAYYTVNEVPKG</sequence>
<organism evidence="1">
    <name type="scientific">marine metagenome</name>
    <dbReference type="NCBI Taxonomy" id="408172"/>
    <lineage>
        <taxon>unclassified sequences</taxon>
        <taxon>metagenomes</taxon>
        <taxon>ecological metagenomes</taxon>
    </lineage>
</organism>
<proteinExistence type="predicted"/>
<reference evidence="1" key="1">
    <citation type="submission" date="2018-05" db="EMBL/GenBank/DDBJ databases">
        <authorList>
            <person name="Lanie J.A."/>
            <person name="Ng W.-L."/>
            <person name="Kazmierczak K.M."/>
            <person name="Andrzejewski T.M."/>
            <person name="Davidsen T.M."/>
            <person name="Wayne K.J."/>
            <person name="Tettelin H."/>
            <person name="Glass J.I."/>
            <person name="Rusch D."/>
            <person name="Podicherti R."/>
            <person name="Tsui H.-C.T."/>
            <person name="Winkler M.E."/>
        </authorList>
    </citation>
    <scope>NUCLEOTIDE SEQUENCE</scope>
</reference>
<dbReference type="AlphaFoldDB" id="A0A382CA86"/>
<feature type="non-terminal residue" evidence="1">
    <location>
        <position position="1"/>
    </location>
</feature>
<name>A0A382CA86_9ZZZZ</name>
<evidence type="ECO:0000313" key="1">
    <source>
        <dbReference type="EMBL" id="SVB22267.1"/>
    </source>
</evidence>
<accession>A0A382CA86</accession>
<protein>
    <submittedName>
        <fullName evidence="1">Uncharacterized protein</fullName>
    </submittedName>
</protein>
<gene>
    <name evidence="1" type="ORF">METZ01_LOCUS175121</name>
</gene>
<dbReference type="EMBL" id="UINC01033264">
    <property type="protein sequence ID" value="SVB22267.1"/>
    <property type="molecule type" value="Genomic_DNA"/>
</dbReference>